<dbReference type="GO" id="GO:0005737">
    <property type="term" value="C:cytoplasm"/>
    <property type="evidence" value="ECO:0007669"/>
    <property type="project" value="TreeGrafter"/>
</dbReference>
<keyword evidence="3" id="KW-1185">Reference proteome</keyword>
<dbReference type="InterPro" id="IPR036188">
    <property type="entry name" value="FAD/NAD-bd_sf"/>
</dbReference>
<dbReference type="STRING" id="655863.F0XU86"/>
<reference evidence="2 3" key="1">
    <citation type="journal article" date="2011" name="Proc. Natl. Acad. Sci. U.S.A.">
        <title>Genome and transcriptome analyses of the mountain pine beetle-fungal symbiont Grosmannia clavigera, a lodgepole pine pathogen.</title>
        <authorList>
            <person name="DiGuistini S."/>
            <person name="Wang Y."/>
            <person name="Liao N.Y."/>
            <person name="Taylor G."/>
            <person name="Tanguay P."/>
            <person name="Feau N."/>
            <person name="Henrissat B."/>
            <person name="Chan S.K."/>
            <person name="Hesse-Orce U."/>
            <person name="Alamouti S.M."/>
            <person name="Tsui C.K.M."/>
            <person name="Docking R.T."/>
            <person name="Levasseur A."/>
            <person name="Haridas S."/>
            <person name="Robertson G."/>
            <person name="Birol I."/>
            <person name="Holt R.A."/>
            <person name="Marra M.A."/>
            <person name="Hamelin R.C."/>
            <person name="Hirst M."/>
            <person name="Jones S.J.M."/>
            <person name="Bohlmann J."/>
            <person name="Breuil C."/>
        </authorList>
    </citation>
    <scope>NUCLEOTIDE SEQUENCE [LARGE SCALE GENOMIC DNA]</scope>
    <source>
        <strain evidence="3">kw1407 / UAMH 11150</strain>
    </source>
</reference>
<dbReference type="EMBL" id="GL630006">
    <property type="protein sequence ID" value="EFW98590.1"/>
    <property type="molecule type" value="Genomic_DNA"/>
</dbReference>
<dbReference type="eggNOG" id="ENOG502QRBS">
    <property type="taxonomic scope" value="Eukaryota"/>
</dbReference>
<dbReference type="HOGENOM" id="CLU_022730_2_1_1"/>
<evidence type="ECO:0000313" key="2">
    <source>
        <dbReference type="EMBL" id="EFW98590.1"/>
    </source>
</evidence>
<accession>F0XU86</accession>
<evidence type="ECO:0000313" key="3">
    <source>
        <dbReference type="Proteomes" id="UP000007796"/>
    </source>
</evidence>
<dbReference type="Gene3D" id="3.50.50.60">
    <property type="entry name" value="FAD/NAD(P)-binding domain"/>
    <property type="match status" value="1"/>
</dbReference>
<dbReference type="Proteomes" id="UP000007796">
    <property type="component" value="Unassembled WGS sequence"/>
</dbReference>
<dbReference type="PANTHER" id="PTHR13847:SF213">
    <property type="entry name" value="DEPENDENT OXIDOREDUCTASE, PUTATIVE-RELATED"/>
    <property type="match status" value="1"/>
</dbReference>
<organism evidence="3">
    <name type="scientific">Grosmannia clavigera (strain kw1407 / UAMH 11150)</name>
    <name type="common">Blue stain fungus</name>
    <name type="synonym">Graphiocladiella clavigera</name>
    <dbReference type="NCBI Taxonomy" id="655863"/>
    <lineage>
        <taxon>Eukaryota</taxon>
        <taxon>Fungi</taxon>
        <taxon>Dikarya</taxon>
        <taxon>Ascomycota</taxon>
        <taxon>Pezizomycotina</taxon>
        <taxon>Sordariomycetes</taxon>
        <taxon>Sordariomycetidae</taxon>
        <taxon>Ophiostomatales</taxon>
        <taxon>Ophiostomataceae</taxon>
        <taxon>Leptographium</taxon>
    </lineage>
</organism>
<dbReference type="InterPro" id="IPR006076">
    <property type="entry name" value="FAD-dep_OxRdtase"/>
</dbReference>
<dbReference type="Gene3D" id="3.30.9.10">
    <property type="entry name" value="D-Amino Acid Oxidase, subunit A, domain 2"/>
    <property type="match status" value="1"/>
</dbReference>
<gene>
    <name evidence="2" type="ORF">CMQ_4442</name>
</gene>
<dbReference type="OrthoDB" id="512662at2759"/>
<protein>
    <submittedName>
        <fullName evidence="2">FAD dependent oxidoreductase superfamily</fullName>
    </submittedName>
</protein>
<dbReference type="InParanoid" id="F0XU86"/>
<dbReference type="Pfam" id="PF01266">
    <property type="entry name" value="DAO"/>
    <property type="match status" value="1"/>
</dbReference>
<proteinExistence type="predicted"/>
<sequence length="511" mass="56251">MSFEPRIRSFVTADPGLPHPNPTTAYWQLPIHDTVGKIQSPVLPAETDILVIGSGVTKALLEDSSSFPGAHVTVLEARTLVSGATGRNGGHCVSAAGHKFSTWVADYGVEAAKDMARFSLKNMERVQELGSGMSAKVRERSEVRRVQKLCVSNDKALWKHCAESVAMFARELPEHKDHNRIVGKAELEEEWGLVDVVGGYAQPAGALWPYRLCTEIFAQLLETHSGRLAIETMTPATSVMDNGDDTSPGSHRYTVFTPRGPIKARCVVYCTNAYSGHLLPLLRGKIYPFRGHMSTQAVPERFPSWGASRTWSLLQPPQVDLDSGMYHHGLYYLQQNAITKDIFVGVENQRMDECLCSDDSFVSAASLQDLPTILPRMFRAVHEESKSAEKGFDMPRLKAIWSGVMGMTADGLPLVGNLPVSATGRTSPGGQEWIAAGFQGYGMDKCWLTGEALVAMMAGRDVSSWFPSAYLITEERLAKRLDINNVTDEYVQMEKNTRKDGDPSADRFAHI</sequence>
<dbReference type="GeneID" id="25977654"/>
<dbReference type="AlphaFoldDB" id="F0XU86"/>
<dbReference type="RefSeq" id="XP_014168073.1">
    <property type="nucleotide sequence ID" value="XM_014312598.1"/>
</dbReference>
<dbReference type="PANTHER" id="PTHR13847">
    <property type="entry name" value="SARCOSINE DEHYDROGENASE-RELATED"/>
    <property type="match status" value="1"/>
</dbReference>
<evidence type="ECO:0000259" key="1">
    <source>
        <dbReference type="Pfam" id="PF01266"/>
    </source>
</evidence>
<feature type="domain" description="FAD dependent oxidoreductase" evidence="1">
    <location>
        <begin position="48"/>
        <end position="455"/>
    </location>
</feature>
<name>F0XU86_GROCL</name>
<dbReference type="SUPFAM" id="SSF51905">
    <property type="entry name" value="FAD/NAD(P)-binding domain"/>
    <property type="match status" value="1"/>
</dbReference>